<dbReference type="KEGG" id="oyw:OdinLCB4_002110"/>
<evidence type="ECO:0000313" key="1">
    <source>
        <dbReference type="EMBL" id="WEU40738.1"/>
    </source>
</evidence>
<reference evidence="1" key="2">
    <citation type="journal article" date="2022" name="Nat. Microbiol.">
        <title>A closed Candidatus Odinarchaeum chromosome exposes Asgard archaeal viruses.</title>
        <authorList>
            <person name="Tamarit D."/>
            <person name="Caceres E.F."/>
            <person name="Krupovic M."/>
            <person name="Nijland R."/>
            <person name="Eme L."/>
            <person name="Robinson N.P."/>
            <person name="Ettema T.J.G."/>
        </authorList>
    </citation>
    <scope>NUCLEOTIDE SEQUENCE</scope>
    <source>
        <strain evidence="1">LCB_4</strain>
    </source>
</reference>
<organism evidence="1 2">
    <name type="scientific">Odinarchaeota yellowstonii (strain LCB_4)</name>
    <dbReference type="NCBI Taxonomy" id="1841599"/>
    <lineage>
        <taxon>Archaea</taxon>
        <taxon>Promethearchaeati</taxon>
        <taxon>Candidatus Odinarchaeota</taxon>
        <taxon>Candidatus Odinarchaeia</taxon>
        <taxon>Candidatus Odinarchaeales</taxon>
        <taxon>Candidatus Odinarchaeaceae</taxon>
        <taxon>Candidatus Odinarchaeum</taxon>
    </lineage>
</organism>
<protein>
    <submittedName>
        <fullName evidence="1">Uncharacterized protein</fullName>
    </submittedName>
</protein>
<proteinExistence type="predicted"/>
<dbReference type="AlphaFoldDB" id="A0AAF0D2Z1"/>
<sequence length="59" mass="6494">MADSLIVKAAVKELINKHDMKASSEVLDEALNKAVEAHILKAIERAKANNRKTVLPQDL</sequence>
<dbReference type="EMBL" id="CP091871">
    <property type="protein sequence ID" value="WEU40738.1"/>
    <property type="molecule type" value="Genomic_DNA"/>
</dbReference>
<name>A0AAF0D2Z1_ODILC</name>
<evidence type="ECO:0000313" key="2">
    <source>
        <dbReference type="Proteomes" id="UP000186851"/>
    </source>
</evidence>
<reference evidence="1" key="1">
    <citation type="journal article" date="2017" name="Nature">
        <title>Asgard archaea illuminate the origin of eukaryotic cellular complexity.</title>
        <authorList>
            <person name="Zaremba-Niedzwiedzka K."/>
            <person name="Caceres E.F."/>
            <person name="Saw J.H."/>
            <person name="Backstrom D."/>
            <person name="Juzokaite L."/>
            <person name="Vancaester E."/>
            <person name="Seitz K.W."/>
            <person name="Anantharaman K."/>
            <person name="Starnawski P."/>
            <person name="Kjeldsen K.U."/>
            <person name="Scott M.B."/>
            <person name="Nunoura T."/>
            <person name="Banfield J.F."/>
            <person name="Schramm A."/>
            <person name="Baker B.J."/>
            <person name="Spang A."/>
            <person name="Ettema T.J.G."/>
        </authorList>
    </citation>
    <scope>NUCLEOTIDE SEQUENCE</scope>
    <source>
        <strain evidence="1">LCB_4</strain>
    </source>
</reference>
<dbReference type="Proteomes" id="UP000186851">
    <property type="component" value="Chromosome"/>
</dbReference>
<accession>A0AAF0D2Z1</accession>
<gene>
    <name evidence="1" type="ORF">OdinLCB4_002110</name>
</gene>